<dbReference type="RefSeq" id="XP_073905266.1">
    <property type="nucleotide sequence ID" value="XM_074049165.1"/>
</dbReference>
<gene>
    <name evidence="2" type="primary">LOC141414756</name>
</gene>
<reference evidence="2" key="1">
    <citation type="submission" date="2025-08" db="UniProtKB">
        <authorList>
            <consortium name="RefSeq"/>
        </authorList>
    </citation>
    <scope>IDENTIFICATION</scope>
</reference>
<protein>
    <submittedName>
        <fullName evidence="2">Uncharacterized protein isoform X2</fullName>
    </submittedName>
</protein>
<sequence length="450" mass="49609">MFVNRIPLKFVPWDVREWGYKPFRGPSGRDKAPGQGTLSKIGVRRRSRPELGYKLLREKVWVPWDGLIVIGKKMELLNRNTQKPRIQGDSKFEYWRLKDVGKPALEEKLGPSQERGHVKLQHSVASASPAPADMGKDSPREVWGQQEITLKTGAESESAGMTAESRVASVFEDRLESSGDNVGTSEGDLRSSGHQLGQNEELMSSGEKRESSGEELRSSEQSHGSSGQRRGSSGEKLRSSGQKHGSSGQRRGSSGQRRGSSREKPRSSEQRRESTGEKLRSSGQRRGSSDQRHGSRGEKLRSSGQRHGSGSQRHGSSGEKLSLSSEKLRPSEEKLRTDGKDLGSIRDEWGSSDEKLESSGENLEEDSRMGNIMEGEVERVMKVTGDEKVLEVDEMEISFESTEGRGEELDVVEEAEEVDKDVLNEVKDITNESVSVEEKDMVGDGPSGGG</sequence>
<evidence type="ECO:0000313" key="2">
    <source>
        <dbReference type="RefSeq" id="XP_073905266.1"/>
    </source>
</evidence>
<name>A0AC58KKB3_CASCN</name>
<dbReference type="Proteomes" id="UP001732720">
    <property type="component" value="Chromosome 1"/>
</dbReference>
<keyword evidence="1" id="KW-1185">Reference proteome</keyword>
<accession>A0AC58KKB3</accession>
<proteinExistence type="predicted"/>
<organism evidence="1 2">
    <name type="scientific">Castor canadensis</name>
    <name type="common">American beaver</name>
    <dbReference type="NCBI Taxonomy" id="51338"/>
    <lineage>
        <taxon>Eukaryota</taxon>
        <taxon>Metazoa</taxon>
        <taxon>Chordata</taxon>
        <taxon>Craniata</taxon>
        <taxon>Vertebrata</taxon>
        <taxon>Euteleostomi</taxon>
        <taxon>Mammalia</taxon>
        <taxon>Eutheria</taxon>
        <taxon>Euarchontoglires</taxon>
        <taxon>Glires</taxon>
        <taxon>Rodentia</taxon>
        <taxon>Castorimorpha</taxon>
        <taxon>Castoridae</taxon>
        <taxon>Castor</taxon>
    </lineage>
</organism>
<evidence type="ECO:0000313" key="1">
    <source>
        <dbReference type="Proteomes" id="UP001732720"/>
    </source>
</evidence>